<gene>
    <name evidence="1" type="ORF">FHS74_001285</name>
</gene>
<protein>
    <submittedName>
        <fullName evidence="1">SAM-dependent methyltransferase</fullName>
    </submittedName>
</protein>
<dbReference type="GO" id="GO:0008168">
    <property type="term" value="F:methyltransferase activity"/>
    <property type="evidence" value="ECO:0007669"/>
    <property type="project" value="UniProtKB-KW"/>
</dbReference>
<organism evidence="1 2">
    <name type="scientific">Nitrospirillum iridis</name>
    <dbReference type="NCBI Taxonomy" id="765888"/>
    <lineage>
        <taxon>Bacteria</taxon>
        <taxon>Pseudomonadati</taxon>
        <taxon>Pseudomonadota</taxon>
        <taxon>Alphaproteobacteria</taxon>
        <taxon>Rhodospirillales</taxon>
        <taxon>Azospirillaceae</taxon>
        <taxon>Nitrospirillum</taxon>
    </lineage>
</organism>
<dbReference type="Proteomes" id="UP000539175">
    <property type="component" value="Unassembled WGS sequence"/>
</dbReference>
<dbReference type="AlphaFoldDB" id="A0A7X0EC37"/>
<dbReference type="GO" id="GO:0032259">
    <property type="term" value="P:methylation"/>
    <property type="evidence" value="ECO:0007669"/>
    <property type="project" value="UniProtKB-KW"/>
</dbReference>
<dbReference type="Pfam" id="PF13489">
    <property type="entry name" value="Methyltransf_23"/>
    <property type="match status" value="1"/>
</dbReference>
<evidence type="ECO:0000313" key="2">
    <source>
        <dbReference type="Proteomes" id="UP000539175"/>
    </source>
</evidence>
<dbReference type="SUPFAM" id="SSF53335">
    <property type="entry name" value="S-adenosyl-L-methionine-dependent methyltransferases"/>
    <property type="match status" value="1"/>
</dbReference>
<dbReference type="EMBL" id="JACIIZ010000003">
    <property type="protein sequence ID" value="MBB6250740.1"/>
    <property type="molecule type" value="Genomic_DNA"/>
</dbReference>
<name>A0A7X0EC37_9PROT</name>
<dbReference type="Gene3D" id="3.40.50.150">
    <property type="entry name" value="Vaccinia Virus protein VP39"/>
    <property type="match status" value="1"/>
</dbReference>
<proteinExistence type="predicted"/>
<keyword evidence="1" id="KW-0489">Methyltransferase</keyword>
<dbReference type="PANTHER" id="PTHR43861">
    <property type="entry name" value="TRANS-ACONITATE 2-METHYLTRANSFERASE-RELATED"/>
    <property type="match status" value="1"/>
</dbReference>
<reference evidence="1 2" key="1">
    <citation type="submission" date="2020-08" db="EMBL/GenBank/DDBJ databases">
        <title>Genomic Encyclopedia of Type Strains, Phase IV (KMG-IV): sequencing the most valuable type-strain genomes for metagenomic binning, comparative biology and taxonomic classification.</title>
        <authorList>
            <person name="Goeker M."/>
        </authorList>
    </citation>
    <scope>NUCLEOTIDE SEQUENCE [LARGE SCALE GENOMIC DNA]</scope>
    <source>
        <strain evidence="1 2">DSM 22198</strain>
    </source>
</reference>
<sequence length="675" mass="72180">MHFIWPSPDARPVAAHCPVCDAVGPHAEALLVPGGGLQGSDWQLLRCGTCDARFSPDRRVASYEQGAIPDDPPCDYGTDFYLEVGAGLDAMLAPLGWMRPGTGSLLEIGGSVGFVSDYAQVALGWKAKGYDPSLMAAVGRKLLGLDIVLDYFQDDTPLPEAGYDVVSATELIEHVPDPVSLLRTLSRGVKDQGVLVLTTPDGEALAPQTPMAMLSPLVSPSLHLTLFTRTSLERILRAVGFSHVRVRAASGTLWAHASHAPLPPGVESGTHGDLYRTYLKRRLAPASGTALYPRLESGLRYRLLKELVNHGDYQEAMAEFSMLADAALRQYGLDLSRPEALLDLPQPPSIEGYVAAAPTNLTGLLYFRAILANNLEGDAGRAALYAAAAATTGVTMRQVLQGVGMDNGEAGMLVPVALRLALGCLAGQGADIRPLVDAIGQAPATDGFLLSPAEQDELRDSLANAVHALPPANTGTIPLERIKPELVDLCRSDLPRAARAMREALENAVDASGVWQALNSMDVQTLRQWPGLRTQGAKLALIRLTQLSAFEEAKTLFKELGNDSWRAEEPLAIALTIIADMAAKAEAENELKAARNALEVKAVIARLTAGGAFRERPDLMTHIAKVAFIRLVQLSAYGEARALFATYGNDGWREDGPVATALGMLPPVRPPFRRA</sequence>
<dbReference type="InterPro" id="IPR029063">
    <property type="entry name" value="SAM-dependent_MTases_sf"/>
</dbReference>
<keyword evidence="2" id="KW-1185">Reference proteome</keyword>
<keyword evidence="1" id="KW-0808">Transferase</keyword>
<accession>A0A7X0EC37</accession>
<comment type="caution">
    <text evidence="1">The sequence shown here is derived from an EMBL/GenBank/DDBJ whole genome shotgun (WGS) entry which is preliminary data.</text>
</comment>
<evidence type="ECO:0000313" key="1">
    <source>
        <dbReference type="EMBL" id="MBB6250740.1"/>
    </source>
</evidence>